<organism evidence="3 4">
    <name type="scientific">Rhodofomes roseus</name>
    <dbReference type="NCBI Taxonomy" id="34475"/>
    <lineage>
        <taxon>Eukaryota</taxon>
        <taxon>Fungi</taxon>
        <taxon>Dikarya</taxon>
        <taxon>Basidiomycota</taxon>
        <taxon>Agaricomycotina</taxon>
        <taxon>Agaricomycetes</taxon>
        <taxon>Polyporales</taxon>
        <taxon>Rhodofomes</taxon>
    </lineage>
</organism>
<dbReference type="InterPro" id="IPR026832">
    <property type="entry name" value="Asteroid"/>
</dbReference>
<feature type="region of interest" description="Disordered" evidence="2">
    <location>
        <begin position="453"/>
        <end position="479"/>
    </location>
</feature>
<dbReference type="Gene3D" id="3.40.50.1010">
    <property type="entry name" value="5'-nuclease"/>
    <property type="match status" value="1"/>
</dbReference>
<comment type="caution">
    <text evidence="3">The sequence shown here is derived from an EMBL/GenBank/DDBJ whole genome shotgun (WGS) entry which is preliminary data.</text>
</comment>
<dbReference type="EMBL" id="JADCUA010000016">
    <property type="protein sequence ID" value="KAH9834227.1"/>
    <property type="molecule type" value="Genomic_DNA"/>
</dbReference>
<feature type="region of interest" description="Disordered" evidence="2">
    <location>
        <begin position="848"/>
        <end position="893"/>
    </location>
</feature>
<accession>A0ABQ8KA20</accession>
<keyword evidence="4" id="KW-1185">Reference proteome</keyword>
<dbReference type="RefSeq" id="XP_047776883.1">
    <property type="nucleotide sequence ID" value="XM_047929029.1"/>
</dbReference>
<evidence type="ECO:0000313" key="3">
    <source>
        <dbReference type="EMBL" id="KAH9834227.1"/>
    </source>
</evidence>
<feature type="region of interest" description="Disordered" evidence="2">
    <location>
        <begin position="752"/>
        <end position="775"/>
    </location>
</feature>
<dbReference type="SUPFAM" id="SSF88723">
    <property type="entry name" value="PIN domain-like"/>
    <property type="match status" value="1"/>
</dbReference>
<gene>
    <name evidence="3" type="ORF">C8Q71DRAFT_909199</name>
</gene>
<proteinExistence type="inferred from homology"/>
<name>A0ABQ8KA20_9APHY</name>
<evidence type="ECO:0000256" key="1">
    <source>
        <dbReference type="ARBA" id="ARBA00007398"/>
    </source>
</evidence>
<reference evidence="3 4" key="1">
    <citation type="journal article" date="2021" name="Environ. Microbiol.">
        <title>Gene family expansions and transcriptome signatures uncover fungal adaptations to wood decay.</title>
        <authorList>
            <person name="Hage H."/>
            <person name="Miyauchi S."/>
            <person name="Viragh M."/>
            <person name="Drula E."/>
            <person name="Min B."/>
            <person name="Chaduli D."/>
            <person name="Navarro D."/>
            <person name="Favel A."/>
            <person name="Norest M."/>
            <person name="Lesage-Meessen L."/>
            <person name="Balint B."/>
            <person name="Merenyi Z."/>
            <person name="de Eugenio L."/>
            <person name="Morin E."/>
            <person name="Martinez A.T."/>
            <person name="Baldrian P."/>
            <person name="Stursova M."/>
            <person name="Martinez M.J."/>
            <person name="Novotny C."/>
            <person name="Magnuson J.K."/>
            <person name="Spatafora J.W."/>
            <person name="Maurice S."/>
            <person name="Pangilinan J."/>
            <person name="Andreopoulos W."/>
            <person name="LaButti K."/>
            <person name="Hundley H."/>
            <person name="Na H."/>
            <person name="Kuo A."/>
            <person name="Barry K."/>
            <person name="Lipzen A."/>
            <person name="Henrissat B."/>
            <person name="Riley R."/>
            <person name="Ahrendt S."/>
            <person name="Nagy L.G."/>
            <person name="Grigoriev I.V."/>
            <person name="Martin F."/>
            <person name="Rosso M.N."/>
        </authorList>
    </citation>
    <scope>NUCLEOTIDE SEQUENCE [LARGE SCALE GENOMIC DNA]</scope>
    <source>
        <strain evidence="3 4">CIRM-BRFM 1785</strain>
    </source>
</reference>
<comment type="similarity">
    <text evidence="1">Belongs to the asteroid family.</text>
</comment>
<dbReference type="PANTHER" id="PTHR15665:SF1">
    <property type="entry name" value="PROTEIN ASTEROID HOMOLOG 1"/>
    <property type="match status" value="1"/>
</dbReference>
<protein>
    <submittedName>
        <fullName evidence="3">PIN domain-like protein</fullName>
    </submittedName>
</protein>
<dbReference type="GeneID" id="72009761"/>
<evidence type="ECO:0000256" key="2">
    <source>
        <dbReference type="SAM" id="MobiDB-lite"/>
    </source>
</evidence>
<dbReference type="PANTHER" id="PTHR15665">
    <property type="entry name" value="ASTEROID PROTEIN"/>
    <property type="match status" value="1"/>
</dbReference>
<dbReference type="InterPro" id="IPR029060">
    <property type="entry name" value="PIN-like_dom_sf"/>
</dbReference>
<feature type="region of interest" description="Disordered" evidence="2">
    <location>
        <begin position="224"/>
        <end position="250"/>
    </location>
</feature>
<dbReference type="Proteomes" id="UP000814176">
    <property type="component" value="Unassembled WGS sequence"/>
</dbReference>
<sequence>MGVHGLTTYLHERRTALAHTISFPKQHGHQPPKSTTIVIDGWSFIFELVSWAGLPYIYGGEYEAFSRLVVEVVVAWKSVGLDVCFVFDGAYPAPKFPTLVSRATQTTIQVGLLFFRTSAQARSTPRFLRENSLLPPLTYTVCVQTLLDLISSSAARDEPRWLEVHFADEEGDPYAVALAARLGAYVVGRDSDFVVLNAEGYQGYIPLDEMVWIAESTSAAASDAGSVLSSTDGDDDVDPSGFKTVRKPKARKREAESSLVGRGIIPPTTSDTALSLVCNVYSPASLATNLQIPVSLLPLLGALVGNDFTGSSDDAVPTASLARPSTRPRHMQYMFFERQLTHAQRIARVASTLRSLLGPVSAADSPAIQKRKRKRQISSVMELIDAAVNALLLRAPDTTAPGELEAVVERIVEATLQYAIPRADVVFADTTAGPLWQRPGVCPLHGSDACRLEGFLSPPRRPGASPDDRSPDDEQPEQHYVRPNLDRSRVGELYMTAYRRGELSPRVLDVLSTGVAWPRLALEDPDKESVSRSVARTIRQWGYAILDAGIGLPGPPEEETEADEDAVDSEDELVDVVEENSDEEDPLSPLRDALERLDHPSDILAVKPPSSLTQQAPPRSKVITEYVRRGTRLAPEEVTVPFFNDLLADFAIAAPLSEHEPGASLPIQLWPEELRHTFFLRALGADTPGIRILHGGRLTAVLAVRWVVQRMHARALENPSQKEKQTERWTREEVRAFLAAFAWPFTGDVNGKLKATLPPSEEEETSESTSEPTPVPIEERNIQLVTQVSLAGDAIEQFAQLLLLGELAPNPMRYFSGLRFHTALTSPPSAQTREVDILNTTLEDLDEALTTKPTKVKKKRKGGDAAAPTPQKGQRRGPTQSGNMYDVLAAMGA</sequence>
<evidence type="ECO:0000313" key="4">
    <source>
        <dbReference type="Proteomes" id="UP000814176"/>
    </source>
</evidence>